<dbReference type="CDD" id="cd09272">
    <property type="entry name" value="RNase_HI_RT_Ty1"/>
    <property type="match status" value="1"/>
</dbReference>
<dbReference type="AlphaFoldDB" id="A0AAV2EPR9"/>
<dbReference type="PANTHER" id="PTHR11439:SF498">
    <property type="entry name" value="DNAK FAMILY PROTEIN"/>
    <property type="match status" value="1"/>
</dbReference>
<evidence type="ECO:0000313" key="3">
    <source>
        <dbReference type="Proteomes" id="UP001497516"/>
    </source>
</evidence>
<name>A0AAV2EPR9_9ROSI</name>
<organism evidence="2 3">
    <name type="scientific">Linum trigynum</name>
    <dbReference type="NCBI Taxonomy" id="586398"/>
    <lineage>
        <taxon>Eukaryota</taxon>
        <taxon>Viridiplantae</taxon>
        <taxon>Streptophyta</taxon>
        <taxon>Embryophyta</taxon>
        <taxon>Tracheophyta</taxon>
        <taxon>Spermatophyta</taxon>
        <taxon>Magnoliopsida</taxon>
        <taxon>eudicotyledons</taxon>
        <taxon>Gunneridae</taxon>
        <taxon>Pentapetalae</taxon>
        <taxon>rosids</taxon>
        <taxon>fabids</taxon>
        <taxon>Malpighiales</taxon>
        <taxon>Linaceae</taxon>
        <taxon>Linum</taxon>
    </lineage>
</organism>
<dbReference type="InterPro" id="IPR013103">
    <property type="entry name" value="RVT_2"/>
</dbReference>
<dbReference type="PANTHER" id="PTHR11439">
    <property type="entry name" value="GAG-POL-RELATED RETROTRANSPOSON"/>
    <property type="match status" value="1"/>
</dbReference>
<dbReference type="Proteomes" id="UP001497516">
    <property type="component" value="Chromosome 5"/>
</dbReference>
<dbReference type="Pfam" id="PF07727">
    <property type="entry name" value="RVT_2"/>
    <property type="match status" value="1"/>
</dbReference>
<dbReference type="SUPFAM" id="SSF56672">
    <property type="entry name" value="DNA/RNA polymerases"/>
    <property type="match status" value="1"/>
</dbReference>
<proteinExistence type="predicted"/>
<reference evidence="2 3" key="1">
    <citation type="submission" date="2024-04" db="EMBL/GenBank/DDBJ databases">
        <authorList>
            <person name="Fracassetti M."/>
        </authorList>
    </citation>
    <scope>NUCLEOTIDE SEQUENCE [LARGE SCALE GENOMIC DNA]</scope>
</reference>
<keyword evidence="3" id="KW-1185">Reference proteome</keyword>
<dbReference type="InterPro" id="IPR043502">
    <property type="entry name" value="DNA/RNA_pol_sf"/>
</dbReference>
<gene>
    <name evidence="2" type="ORF">LTRI10_LOCUS28675</name>
</gene>
<protein>
    <recommendedName>
        <fullName evidence="1">Reverse transcriptase Ty1/copia-type domain-containing protein</fullName>
    </recommendedName>
</protein>
<accession>A0AAV2EPR9</accession>
<sequence length="408" mass="46130">MRIPQGFAAPGDTRVCRLNKSLYGLRQASRNWYHKFTQALGELQFRPSPADHSLFIYERGSTHLVSLIYVDDVLLAGNDMEFISRVKKFLHQHFSIKDLGNLRYFLGIEVTRSPHDIVLSQQKYTLDILSDVGITACRPSAFPVEQNHHLTRPSSDALVGASSYRRLVGRLLYLTVMRPDIAYNVNVLSHFVQAPRQLHLDAVHRILHYLKSSPGQGLFFPANRSLDLVAYCDADWGGCESTRRFTTGFFISLGGAPVSWRSKKQHVVARSSAKVEYRAMASKVSEVIWLRWLLSERGVPQPAATPLHCDNQAALHIAANPVFHERTKHVEIYSYFVRECVQSGHIVPLKVISHLQLADLFTKGLGADRFCFPLSKLSASFPSQLAREYWVVITRPRPSPPHVSMQAM</sequence>
<dbReference type="EMBL" id="OZ034818">
    <property type="protein sequence ID" value="CAL1387707.1"/>
    <property type="molecule type" value="Genomic_DNA"/>
</dbReference>
<evidence type="ECO:0000313" key="2">
    <source>
        <dbReference type="EMBL" id="CAL1387707.1"/>
    </source>
</evidence>
<feature type="domain" description="Reverse transcriptase Ty1/copia-type" evidence="1">
    <location>
        <begin position="2"/>
        <end position="145"/>
    </location>
</feature>
<evidence type="ECO:0000259" key="1">
    <source>
        <dbReference type="Pfam" id="PF07727"/>
    </source>
</evidence>